<feature type="transmembrane region" description="Helical" evidence="8">
    <location>
        <begin position="174"/>
        <end position="197"/>
    </location>
</feature>
<comment type="subcellular location">
    <subcellularLocation>
        <location evidence="1">Cell membrane</location>
        <topology evidence="1">Multi-pass membrane protein</topology>
    </subcellularLocation>
</comment>
<dbReference type="InterPro" id="IPR004680">
    <property type="entry name" value="Cit_transptr-like_dom"/>
</dbReference>
<comment type="similarity">
    <text evidence="2">Belongs to the CitM (TC 2.A.11) transporter family.</text>
</comment>
<evidence type="ECO:0000313" key="11">
    <source>
        <dbReference type="Proteomes" id="UP000198847"/>
    </source>
</evidence>
<feature type="transmembrane region" description="Helical" evidence="8">
    <location>
        <begin position="320"/>
        <end position="340"/>
    </location>
</feature>
<dbReference type="InterPro" id="IPR000802">
    <property type="entry name" value="Arsenical_pump_ArsB"/>
</dbReference>
<feature type="transmembrane region" description="Helical" evidence="8">
    <location>
        <begin position="92"/>
        <end position="111"/>
    </location>
</feature>
<keyword evidence="6 8" id="KW-1133">Transmembrane helix</keyword>
<dbReference type="InterPro" id="IPR051475">
    <property type="entry name" value="Diverse_Ion_Transporter"/>
</dbReference>
<accession>A0A1H8XLG1</accession>
<evidence type="ECO:0000256" key="1">
    <source>
        <dbReference type="ARBA" id="ARBA00004651"/>
    </source>
</evidence>
<dbReference type="STRING" id="112903.SAMN04490178_1255"/>
<keyword evidence="5 8" id="KW-0812">Transmembrane</keyword>
<evidence type="ECO:0000256" key="3">
    <source>
        <dbReference type="ARBA" id="ARBA00022448"/>
    </source>
</evidence>
<proteinExistence type="inferred from homology"/>
<feature type="transmembrane region" description="Helical" evidence="8">
    <location>
        <begin position="360"/>
        <end position="389"/>
    </location>
</feature>
<dbReference type="GO" id="GO:0005886">
    <property type="term" value="C:plasma membrane"/>
    <property type="evidence" value="ECO:0007669"/>
    <property type="project" value="UniProtKB-SubCell"/>
</dbReference>
<dbReference type="Pfam" id="PF03600">
    <property type="entry name" value="CitMHS"/>
    <property type="match status" value="1"/>
</dbReference>
<dbReference type="EMBL" id="FODY01000025">
    <property type="protein sequence ID" value="SEP40128.1"/>
    <property type="molecule type" value="Genomic_DNA"/>
</dbReference>
<dbReference type="PANTHER" id="PTHR43568:SF1">
    <property type="entry name" value="P PROTEIN"/>
    <property type="match status" value="1"/>
</dbReference>
<evidence type="ECO:0000313" key="10">
    <source>
        <dbReference type="EMBL" id="SEP40128.1"/>
    </source>
</evidence>
<evidence type="ECO:0000256" key="6">
    <source>
        <dbReference type="ARBA" id="ARBA00022989"/>
    </source>
</evidence>
<organism evidence="10 11">
    <name type="scientific">Propionispora vibrioides</name>
    <dbReference type="NCBI Taxonomy" id="112903"/>
    <lineage>
        <taxon>Bacteria</taxon>
        <taxon>Bacillati</taxon>
        <taxon>Bacillota</taxon>
        <taxon>Negativicutes</taxon>
        <taxon>Selenomonadales</taxon>
        <taxon>Sporomusaceae</taxon>
        <taxon>Propionispora</taxon>
    </lineage>
</organism>
<gene>
    <name evidence="10" type="ORF">SAMN04490178_1255</name>
</gene>
<feature type="transmembrane region" description="Helical" evidence="8">
    <location>
        <begin position="401"/>
        <end position="422"/>
    </location>
</feature>
<dbReference type="Proteomes" id="UP000198847">
    <property type="component" value="Unassembled WGS sequence"/>
</dbReference>
<feature type="transmembrane region" description="Helical" evidence="8">
    <location>
        <begin position="230"/>
        <end position="261"/>
    </location>
</feature>
<feature type="transmembrane region" description="Helical" evidence="8">
    <location>
        <begin position="29"/>
        <end position="47"/>
    </location>
</feature>
<keyword evidence="7 8" id="KW-0472">Membrane</keyword>
<protein>
    <submittedName>
        <fullName evidence="10">Na+/H+ antiporter NhaD</fullName>
    </submittedName>
</protein>
<evidence type="ECO:0000256" key="7">
    <source>
        <dbReference type="ARBA" id="ARBA00023136"/>
    </source>
</evidence>
<keyword evidence="11" id="KW-1185">Reference proteome</keyword>
<dbReference type="AlphaFoldDB" id="A0A1H8XLG1"/>
<evidence type="ECO:0000256" key="2">
    <source>
        <dbReference type="ARBA" id="ARBA00009843"/>
    </source>
</evidence>
<feature type="transmembrane region" description="Helical" evidence="8">
    <location>
        <begin position="6"/>
        <end position="22"/>
    </location>
</feature>
<name>A0A1H8XLG1_9FIRM</name>
<evidence type="ECO:0000256" key="8">
    <source>
        <dbReference type="SAM" id="Phobius"/>
    </source>
</evidence>
<feature type="domain" description="Citrate transporter-like" evidence="9">
    <location>
        <begin position="17"/>
        <end position="367"/>
    </location>
</feature>
<dbReference type="GO" id="GO:0015105">
    <property type="term" value="F:arsenite transmembrane transporter activity"/>
    <property type="evidence" value="ECO:0007669"/>
    <property type="project" value="InterPro"/>
</dbReference>
<dbReference type="CDD" id="cd01116">
    <property type="entry name" value="P_permease"/>
    <property type="match status" value="1"/>
</dbReference>
<evidence type="ECO:0000256" key="4">
    <source>
        <dbReference type="ARBA" id="ARBA00022475"/>
    </source>
</evidence>
<keyword evidence="4" id="KW-1003">Cell membrane</keyword>
<evidence type="ECO:0000256" key="5">
    <source>
        <dbReference type="ARBA" id="ARBA00022692"/>
    </source>
</evidence>
<sequence length="425" mass="46001">MSEFSFWSSIAIFIIVYALIIGEQFHRMTVALTGGLLMLLTGFISQETALKEAIDFNTLGLLIGMMLLVTITRRTGVFEAIAIWAAHITGGYPLRLLALLSLITALASAFLDNVTTVLLTVPITLTLTDKLEINPLPFLISEIIASNIGGTATLIGDPPNIMIGSAAGLDFNSFLLQLAPISLLILLVTIGLLLLIYRQELQTTEENRLALLALNYRDEIKDQALLRKSLAVLSLTILAFMLHGTLHLESATVALTGAVVLLLISREEPEDVLLHVEWPTIFFFIGLFVLVGGLKATGVISALAKWSLTLTQGDILQTSLLVLWVSAIASAFIDNIPFVATMIPLLKEMGQLGGLALDPVWWSLALGACLGGNGTLIGASANVIVAGIAEKNGVLLSFRTYFKVAFPLMLVSILLSHLYIWLRYF</sequence>
<dbReference type="PANTHER" id="PTHR43568">
    <property type="entry name" value="P PROTEIN"/>
    <property type="match status" value="1"/>
</dbReference>
<evidence type="ECO:0000259" key="9">
    <source>
        <dbReference type="Pfam" id="PF03600"/>
    </source>
</evidence>
<keyword evidence="3" id="KW-0813">Transport</keyword>
<dbReference type="PRINTS" id="PR00758">
    <property type="entry name" value="ARSENICPUMP"/>
</dbReference>
<feature type="transmembrane region" description="Helical" evidence="8">
    <location>
        <begin position="281"/>
        <end position="308"/>
    </location>
</feature>
<reference evidence="10 11" key="1">
    <citation type="submission" date="2016-10" db="EMBL/GenBank/DDBJ databases">
        <authorList>
            <person name="de Groot N.N."/>
        </authorList>
    </citation>
    <scope>NUCLEOTIDE SEQUENCE [LARGE SCALE GENOMIC DNA]</scope>
    <source>
        <strain evidence="10 11">DSM 13305</strain>
    </source>
</reference>
<feature type="transmembrane region" description="Helical" evidence="8">
    <location>
        <begin position="53"/>
        <end position="71"/>
    </location>
</feature>